<sequence>MEIKDLSTTSVEEVVFAILMAFEGYFLTMPSDPSYWAGRFQAARVDWTCSFGLFEEGELVAFIINGIDERGKHKIAFNTGTGVLPKYRGQQIVDQLYEYALPFFDEKKITHCALEVVQENSRAIRVYERIGFSITKEYYCFKGKLATSSYQTTLEQVNIDDRQDAKADLYAWDNSTRAVKNSPIGTYRCYEVFNLEQEKIGFFVVNPSSGYLPQFEIYQASLSENWHLLFDGIAQISRVVKINNVDAKRTDQRTVLVNLGLENTINQYEMEREL</sequence>
<evidence type="ECO:0000259" key="1">
    <source>
        <dbReference type="PROSITE" id="PS51186"/>
    </source>
</evidence>
<dbReference type="InterPro" id="IPR000182">
    <property type="entry name" value="GNAT_dom"/>
</dbReference>
<name>A0A6S6SC62_9BACT</name>
<dbReference type="PROSITE" id="PS51186">
    <property type="entry name" value="GNAT"/>
    <property type="match status" value="1"/>
</dbReference>
<evidence type="ECO:0000313" key="2">
    <source>
        <dbReference type="EMBL" id="CAA6803806.1"/>
    </source>
</evidence>
<feature type="domain" description="N-acetyltransferase" evidence="1">
    <location>
        <begin position="1"/>
        <end position="155"/>
    </location>
</feature>
<dbReference type="GO" id="GO:0016747">
    <property type="term" value="F:acyltransferase activity, transferring groups other than amino-acyl groups"/>
    <property type="evidence" value="ECO:0007669"/>
    <property type="project" value="InterPro"/>
</dbReference>
<gene>
    <name evidence="2" type="ORF">HELGO_WM32876</name>
</gene>
<dbReference type="AlphaFoldDB" id="A0A6S6SC62"/>
<dbReference type="Gene3D" id="3.40.630.30">
    <property type="match status" value="1"/>
</dbReference>
<dbReference type="SUPFAM" id="SSF55729">
    <property type="entry name" value="Acyl-CoA N-acyltransferases (Nat)"/>
    <property type="match status" value="1"/>
</dbReference>
<dbReference type="Pfam" id="PF00583">
    <property type="entry name" value="Acetyltransf_1"/>
    <property type="match status" value="1"/>
</dbReference>
<organism evidence="2">
    <name type="scientific">uncultured Aureispira sp</name>
    <dbReference type="NCBI Taxonomy" id="1331704"/>
    <lineage>
        <taxon>Bacteria</taxon>
        <taxon>Pseudomonadati</taxon>
        <taxon>Bacteroidota</taxon>
        <taxon>Saprospiria</taxon>
        <taxon>Saprospirales</taxon>
        <taxon>Saprospiraceae</taxon>
        <taxon>Aureispira</taxon>
        <taxon>environmental samples</taxon>
    </lineage>
</organism>
<dbReference type="CDD" id="cd04301">
    <property type="entry name" value="NAT_SF"/>
    <property type="match status" value="1"/>
</dbReference>
<reference evidence="2" key="1">
    <citation type="submission" date="2020-01" db="EMBL/GenBank/DDBJ databases">
        <authorList>
            <person name="Meier V. D."/>
            <person name="Meier V D."/>
        </authorList>
    </citation>
    <scope>NUCLEOTIDE SEQUENCE</scope>
    <source>
        <strain evidence="2">HLG_WM_MAG_10</strain>
    </source>
</reference>
<dbReference type="EMBL" id="CACVAQ010000091">
    <property type="protein sequence ID" value="CAA6803806.1"/>
    <property type="molecule type" value="Genomic_DNA"/>
</dbReference>
<dbReference type="InterPro" id="IPR016181">
    <property type="entry name" value="Acyl_CoA_acyltransferase"/>
</dbReference>
<keyword evidence="2" id="KW-0808">Transferase</keyword>
<protein>
    <submittedName>
        <fullName evidence="2">Acetyltransferase (GNAT) family protein</fullName>
    </submittedName>
</protein>
<accession>A0A6S6SC62</accession>
<proteinExistence type="predicted"/>